<dbReference type="PROSITE" id="PS00036">
    <property type="entry name" value="BZIP_BASIC"/>
    <property type="match status" value="1"/>
</dbReference>
<dbReference type="Gene3D" id="3.30.160.60">
    <property type="entry name" value="Classic Zinc Finger"/>
    <property type="match status" value="1"/>
</dbReference>
<evidence type="ECO:0000313" key="5">
    <source>
        <dbReference type="Proteomes" id="UP000016933"/>
    </source>
</evidence>
<dbReference type="eggNOG" id="KOG0837">
    <property type="taxonomic scope" value="Eukaryota"/>
</dbReference>
<dbReference type="InterPro" id="IPR046347">
    <property type="entry name" value="bZIP_sf"/>
</dbReference>
<dbReference type="STRING" id="675120.N1Q3N9"/>
<dbReference type="Proteomes" id="UP000016933">
    <property type="component" value="Unassembled WGS sequence"/>
</dbReference>
<accession>N1Q3N9</accession>
<dbReference type="AlphaFoldDB" id="N1Q3N9"/>
<feature type="domain" description="BZIP" evidence="3">
    <location>
        <begin position="404"/>
        <end position="418"/>
    </location>
</feature>
<evidence type="ECO:0000256" key="1">
    <source>
        <dbReference type="SAM" id="Coils"/>
    </source>
</evidence>
<dbReference type="InterPro" id="IPR004827">
    <property type="entry name" value="bZIP"/>
</dbReference>
<dbReference type="GO" id="GO:0003700">
    <property type="term" value="F:DNA-binding transcription factor activity"/>
    <property type="evidence" value="ECO:0007669"/>
    <property type="project" value="InterPro"/>
</dbReference>
<dbReference type="Pfam" id="PF07716">
    <property type="entry name" value="bZIP_2"/>
    <property type="match status" value="1"/>
</dbReference>
<sequence length="451" mass="48927">MWSSALAAPGVKVLRRLAAAADSHENGCLRLTIPPVTIVNQPINTFLSPFEASSDLHHNNARRLFDNRPVKPRPPSTTASQQQTWLPPVLYPRQTPQPVFTQDFDLFQPTTTPTQARPASSRRAPSLDSTLLPLFNTASSAAFHANGSINSAQPKEIDTQLNRPNRPPVPLFHANSTGNLGNQTNQQFQHTLDLTSFAMRGGGNSTPQSPSPDHSLTMSTEINVAYDGTFGDLSAAGDAELFGYSSGSFEFELMGDNGFTAINSNDSNIGTISPKDLHNDSVPPSTSFTNLTTPCSTLLDTPDDYQTSPLFNEDMGASNGWFSLFPDDNNDVSMPPKMERTTSNHIMVHPGGEGNSRKRNSTTTSPAPFSPIVKHSQVAGVGARKRDKPLPPIVVDEGDTVALKRARNTAAARKSRAKKVQERDDLEGQIADLQAQVEYWKNRALNGIADE</sequence>
<feature type="region of interest" description="Disordered" evidence="2">
    <location>
        <begin position="343"/>
        <end position="371"/>
    </location>
</feature>
<dbReference type="OrthoDB" id="5419235at2759"/>
<dbReference type="SUPFAM" id="SSF57959">
    <property type="entry name" value="Leucine zipper domain"/>
    <property type="match status" value="1"/>
</dbReference>
<evidence type="ECO:0000313" key="4">
    <source>
        <dbReference type="EMBL" id="EME49059.1"/>
    </source>
</evidence>
<protein>
    <recommendedName>
        <fullName evidence="3">BZIP domain-containing protein</fullName>
    </recommendedName>
</protein>
<reference evidence="5" key="1">
    <citation type="journal article" date="2012" name="PLoS Genet.">
        <title>The genomes of the fungal plant pathogens Cladosporium fulvum and Dothistroma septosporum reveal adaptation to different hosts and lifestyles but also signatures of common ancestry.</title>
        <authorList>
            <person name="de Wit P.J.G.M."/>
            <person name="van der Burgt A."/>
            <person name="Oekmen B."/>
            <person name="Stergiopoulos I."/>
            <person name="Abd-Elsalam K.A."/>
            <person name="Aerts A.L."/>
            <person name="Bahkali A.H."/>
            <person name="Beenen H.G."/>
            <person name="Chettri P."/>
            <person name="Cox M.P."/>
            <person name="Datema E."/>
            <person name="de Vries R.P."/>
            <person name="Dhillon B."/>
            <person name="Ganley A.R."/>
            <person name="Griffiths S.A."/>
            <person name="Guo Y."/>
            <person name="Hamelin R.C."/>
            <person name="Henrissat B."/>
            <person name="Kabir M.S."/>
            <person name="Jashni M.K."/>
            <person name="Kema G."/>
            <person name="Klaubauf S."/>
            <person name="Lapidus A."/>
            <person name="Levasseur A."/>
            <person name="Lindquist E."/>
            <person name="Mehrabi R."/>
            <person name="Ohm R.A."/>
            <person name="Owen T.J."/>
            <person name="Salamov A."/>
            <person name="Schwelm A."/>
            <person name="Schijlen E."/>
            <person name="Sun H."/>
            <person name="van den Burg H.A."/>
            <person name="van Ham R.C.H.J."/>
            <person name="Zhang S."/>
            <person name="Goodwin S.B."/>
            <person name="Grigoriev I.V."/>
            <person name="Collemare J."/>
            <person name="Bradshaw R.E."/>
        </authorList>
    </citation>
    <scope>NUCLEOTIDE SEQUENCE [LARGE SCALE GENOMIC DNA]</scope>
    <source>
        <strain evidence="5">NZE10 / CBS 128990</strain>
    </source>
</reference>
<proteinExistence type="predicted"/>
<keyword evidence="1" id="KW-0175">Coiled coil</keyword>
<organism evidence="4 5">
    <name type="scientific">Dothistroma septosporum (strain NZE10 / CBS 128990)</name>
    <name type="common">Red band needle blight fungus</name>
    <name type="synonym">Mycosphaerella pini</name>
    <dbReference type="NCBI Taxonomy" id="675120"/>
    <lineage>
        <taxon>Eukaryota</taxon>
        <taxon>Fungi</taxon>
        <taxon>Dikarya</taxon>
        <taxon>Ascomycota</taxon>
        <taxon>Pezizomycotina</taxon>
        <taxon>Dothideomycetes</taxon>
        <taxon>Dothideomycetidae</taxon>
        <taxon>Mycosphaerellales</taxon>
        <taxon>Mycosphaerellaceae</taxon>
        <taxon>Dothistroma</taxon>
    </lineage>
</organism>
<name>N1Q3N9_DOTSN</name>
<evidence type="ECO:0000256" key="2">
    <source>
        <dbReference type="SAM" id="MobiDB-lite"/>
    </source>
</evidence>
<gene>
    <name evidence="4" type="ORF">DOTSEDRAFT_30380</name>
</gene>
<evidence type="ECO:0000259" key="3">
    <source>
        <dbReference type="PROSITE" id="PS00036"/>
    </source>
</evidence>
<dbReference type="CDD" id="cd12193">
    <property type="entry name" value="bZIP_GCN4"/>
    <property type="match status" value="1"/>
</dbReference>
<dbReference type="EMBL" id="KB446535">
    <property type="protein sequence ID" value="EME49059.1"/>
    <property type="molecule type" value="Genomic_DNA"/>
</dbReference>
<reference evidence="4 5" key="2">
    <citation type="journal article" date="2012" name="PLoS Pathog.">
        <title>Diverse lifestyles and strategies of plant pathogenesis encoded in the genomes of eighteen Dothideomycetes fungi.</title>
        <authorList>
            <person name="Ohm R.A."/>
            <person name="Feau N."/>
            <person name="Henrissat B."/>
            <person name="Schoch C.L."/>
            <person name="Horwitz B.A."/>
            <person name="Barry K.W."/>
            <person name="Condon B.J."/>
            <person name="Copeland A.C."/>
            <person name="Dhillon B."/>
            <person name="Glaser F."/>
            <person name="Hesse C.N."/>
            <person name="Kosti I."/>
            <person name="LaButti K."/>
            <person name="Lindquist E.A."/>
            <person name="Lucas S."/>
            <person name="Salamov A.A."/>
            <person name="Bradshaw R.E."/>
            <person name="Ciuffetti L."/>
            <person name="Hamelin R.C."/>
            <person name="Kema G.H.J."/>
            <person name="Lawrence C."/>
            <person name="Scott J.A."/>
            <person name="Spatafora J.W."/>
            <person name="Turgeon B.G."/>
            <person name="de Wit P.J.G.M."/>
            <person name="Zhong S."/>
            <person name="Goodwin S.B."/>
            <person name="Grigoriev I.V."/>
        </authorList>
    </citation>
    <scope>NUCLEOTIDE SEQUENCE [LARGE SCALE GENOMIC DNA]</scope>
    <source>
        <strain evidence="5">NZE10 / CBS 128990</strain>
    </source>
</reference>
<dbReference type="OMA" id="STPNFME"/>
<keyword evidence="5" id="KW-1185">Reference proteome</keyword>
<dbReference type="HOGENOM" id="CLU_597139_0_0_1"/>
<feature type="coiled-coil region" evidence="1">
    <location>
        <begin position="403"/>
        <end position="443"/>
    </location>
</feature>